<evidence type="ECO:0000313" key="9">
    <source>
        <dbReference type="Proteomes" id="UP000178735"/>
    </source>
</evidence>
<proteinExistence type="inferred from homology"/>
<comment type="caution">
    <text evidence="8">The sequence shown here is derived from an EMBL/GenBank/DDBJ whole genome shotgun (WGS) entry which is preliminary data.</text>
</comment>
<evidence type="ECO:0000256" key="6">
    <source>
        <dbReference type="RuleBase" id="RU000481"/>
    </source>
</evidence>
<sequence length="388" mass="43306">MADIRYADRLLILKNSSSIAVAEKAAALKKLGKEVVDLSWGEPDLKTPENIVNAGIEALKKGYTRYTNSRGILELREAIASKLKNENNVTYDPNTEIFVTPGGKQAILYALMAFINKGDEVLLIDPSWLSYEDMVNLCEGVAVPVPTRPEENFKIHIEEIKKRITPKTRAIIINNPCNPTGMAIEKSELEQIAKLAIENNIMVISDEIYEKILFDGRKFTSMAEIAGMQERTILINGFSKSYVMTGLRIAYIAAPKQIVSNMIKLQQHSASSAASVSQYMAVEALSGPQDFLAKLNKVYEERRDYFDSRIKQIPGFSWVKPQGTFYGMLNTSKFAKNSLEASNLLLDRFCIATVPGSAFGASGENHIRMCLIVENKVMDRVFDCLKQL</sequence>
<dbReference type="GO" id="GO:0030170">
    <property type="term" value="F:pyridoxal phosphate binding"/>
    <property type="evidence" value="ECO:0007669"/>
    <property type="project" value="InterPro"/>
</dbReference>
<dbReference type="InterPro" id="IPR015424">
    <property type="entry name" value="PyrdxlP-dep_Trfase"/>
</dbReference>
<dbReference type="STRING" id="1817813.A2008_12045"/>
<feature type="domain" description="Aminotransferase class I/classII large" evidence="7">
    <location>
        <begin position="34"/>
        <end position="382"/>
    </location>
</feature>
<gene>
    <name evidence="8" type="ORF">A2008_12045</name>
</gene>
<dbReference type="CDD" id="cd00609">
    <property type="entry name" value="AAT_like"/>
    <property type="match status" value="1"/>
</dbReference>
<accession>A0A1F7WSH7</accession>
<evidence type="ECO:0000256" key="3">
    <source>
        <dbReference type="ARBA" id="ARBA00022576"/>
    </source>
</evidence>
<dbReference type="InterPro" id="IPR004839">
    <property type="entry name" value="Aminotransferase_I/II_large"/>
</dbReference>
<evidence type="ECO:0000313" key="8">
    <source>
        <dbReference type="EMBL" id="OGM05784.1"/>
    </source>
</evidence>
<dbReference type="AlphaFoldDB" id="A0A1F7WSH7"/>
<dbReference type="EC" id="2.6.1.-" evidence="6"/>
<reference evidence="8 9" key="1">
    <citation type="journal article" date="2016" name="Nat. Commun.">
        <title>Thousands of microbial genomes shed light on interconnected biogeochemical processes in an aquifer system.</title>
        <authorList>
            <person name="Anantharaman K."/>
            <person name="Brown C.T."/>
            <person name="Hug L.A."/>
            <person name="Sharon I."/>
            <person name="Castelle C.J."/>
            <person name="Probst A.J."/>
            <person name="Thomas B.C."/>
            <person name="Singh A."/>
            <person name="Wilkins M.J."/>
            <person name="Karaoz U."/>
            <person name="Brodie E.L."/>
            <person name="Williams K.H."/>
            <person name="Hubbard S.S."/>
            <person name="Banfield J.F."/>
        </authorList>
    </citation>
    <scope>NUCLEOTIDE SEQUENCE [LARGE SCALE GENOMIC DNA]</scope>
</reference>
<dbReference type="InterPro" id="IPR015421">
    <property type="entry name" value="PyrdxlP-dep_Trfase_major"/>
</dbReference>
<evidence type="ECO:0000259" key="7">
    <source>
        <dbReference type="Pfam" id="PF00155"/>
    </source>
</evidence>
<evidence type="ECO:0000256" key="5">
    <source>
        <dbReference type="ARBA" id="ARBA00022898"/>
    </source>
</evidence>
<dbReference type="PROSITE" id="PS00105">
    <property type="entry name" value="AA_TRANSFER_CLASS_1"/>
    <property type="match status" value="1"/>
</dbReference>
<dbReference type="EMBL" id="MGFH01000098">
    <property type="protein sequence ID" value="OGM05784.1"/>
    <property type="molecule type" value="Genomic_DNA"/>
</dbReference>
<dbReference type="PANTHER" id="PTHR46383:SF1">
    <property type="entry name" value="ASPARTATE AMINOTRANSFERASE"/>
    <property type="match status" value="1"/>
</dbReference>
<organism evidence="8 9">
    <name type="scientific">Candidatus Wallbacteria bacterium GWC2_49_35</name>
    <dbReference type="NCBI Taxonomy" id="1817813"/>
    <lineage>
        <taxon>Bacteria</taxon>
        <taxon>Candidatus Walliibacteriota</taxon>
    </lineage>
</organism>
<evidence type="ECO:0000256" key="1">
    <source>
        <dbReference type="ARBA" id="ARBA00001933"/>
    </source>
</evidence>
<dbReference type="Gene3D" id="3.40.640.10">
    <property type="entry name" value="Type I PLP-dependent aspartate aminotransferase-like (Major domain)"/>
    <property type="match status" value="1"/>
</dbReference>
<dbReference type="Gene3D" id="3.90.1150.10">
    <property type="entry name" value="Aspartate Aminotransferase, domain 1"/>
    <property type="match status" value="1"/>
</dbReference>
<comment type="similarity">
    <text evidence="2 6">Belongs to the class-I pyridoxal-phosphate-dependent aminotransferase family.</text>
</comment>
<dbReference type="GO" id="GO:0006520">
    <property type="term" value="P:amino acid metabolic process"/>
    <property type="evidence" value="ECO:0007669"/>
    <property type="project" value="InterPro"/>
</dbReference>
<name>A0A1F7WSH7_9BACT</name>
<dbReference type="InterPro" id="IPR004838">
    <property type="entry name" value="NHTrfase_class1_PyrdxlP-BS"/>
</dbReference>
<evidence type="ECO:0000256" key="2">
    <source>
        <dbReference type="ARBA" id="ARBA00007441"/>
    </source>
</evidence>
<keyword evidence="4 6" id="KW-0808">Transferase</keyword>
<dbReference type="PANTHER" id="PTHR46383">
    <property type="entry name" value="ASPARTATE AMINOTRANSFERASE"/>
    <property type="match status" value="1"/>
</dbReference>
<protein>
    <recommendedName>
        <fullName evidence="6">Aminotransferase</fullName>
        <ecNumber evidence="6">2.6.1.-</ecNumber>
    </recommendedName>
</protein>
<keyword evidence="5" id="KW-0663">Pyridoxal phosphate</keyword>
<dbReference type="InterPro" id="IPR015422">
    <property type="entry name" value="PyrdxlP-dep_Trfase_small"/>
</dbReference>
<dbReference type="Proteomes" id="UP000178735">
    <property type="component" value="Unassembled WGS sequence"/>
</dbReference>
<dbReference type="SUPFAM" id="SSF53383">
    <property type="entry name" value="PLP-dependent transferases"/>
    <property type="match status" value="1"/>
</dbReference>
<dbReference type="InterPro" id="IPR050596">
    <property type="entry name" value="AspAT/PAT-like"/>
</dbReference>
<comment type="cofactor">
    <cofactor evidence="1 6">
        <name>pyridoxal 5'-phosphate</name>
        <dbReference type="ChEBI" id="CHEBI:597326"/>
    </cofactor>
</comment>
<dbReference type="FunFam" id="3.40.640.10:FF:000033">
    <property type="entry name" value="Aspartate aminotransferase"/>
    <property type="match status" value="1"/>
</dbReference>
<dbReference type="GO" id="GO:0008483">
    <property type="term" value="F:transaminase activity"/>
    <property type="evidence" value="ECO:0007669"/>
    <property type="project" value="UniProtKB-KW"/>
</dbReference>
<keyword evidence="3 6" id="KW-0032">Aminotransferase</keyword>
<dbReference type="Pfam" id="PF00155">
    <property type="entry name" value="Aminotran_1_2"/>
    <property type="match status" value="1"/>
</dbReference>
<evidence type="ECO:0000256" key="4">
    <source>
        <dbReference type="ARBA" id="ARBA00022679"/>
    </source>
</evidence>